<name>A0A395IFJ2_9HELO</name>
<reference evidence="2 3" key="1">
    <citation type="submission" date="2018-06" db="EMBL/GenBank/DDBJ databases">
        <title>Genome Sequence of the Brown Rot Fungal Pathogen Monilinia fructigena.</title>
        <authorList>
            <person name="Landi L."/>
            <person name="De Miccolis Angelini R.M."/>
            <person name="Pollastro S."/>
            <person name="Abate D."/>
            <person name="Faretra F."/>
            <person name="Romanazzi G."/>
        </authorList>
    </citation>
    <scope>NUCLEOTIDE SEQUENCE [LARGE SCALE GENOMIC DNA]</scope>
    <source>
        <strain evidence="2 3">Mfrg269</strain>
    </source>
</reference>
<accession>A0A395IFJ2</accession>
<dbReference type="AlphaFoldDB" id="A0A395IFJ2"/>
<evidence type="ECO:0000256" key="1">
    <source>
        <dbReference type="SAM" id="MobiDB-lite"/>
    </source>
</evidence>
<protein>
    <submittedName>
        <fullName evidence="2">Uncharacterized protein</fullName>
    </submittedName>
</protein>
<feature type="compositionally biased region" description="Polar residues" evidence="1">
    <location>
        <begin position="1"/>
        <end position="41"/>
    </location>
</feature>
<gene>
    <name evidence="2" type="ORF">DID88_002352</name>
</gene>
<feature type="region of interest" description="Disordered" evidence="1">
    <location>
        <begin position="1"/>
        <end position="93"/>
    </location>
</feature>
<dbReference type="Proteomes" id="UP000249056">
    <property type="component" value="Unassembled WGS sequence"/>
</dbReference>
<evidence type="ECO:0000313" key="3">
    <source>
        <dbReference type="Proteomes" id="UP000249056"/>
    </source>
</evidence>
<organism evidence="2 3">
    <name type="scientific">Monilinia fructigena</name>
    <dbReference type="NCBI Taxonomy" id="38457"/>
    <lineage>
        <taxon>Eukaryota</taxon>
        <taxon>Fungi</taxon>
        <taxon>Dikarya</taxon>
        <taxon>Ascomycota</taxon>
        <taxon>Pezizomycotina</taxon>
        <taxon>Leotiomycetes</taxon>
        <taxon>Helotiales</taxon>
        <taxon>Sclerotiniaceae</taxon>
        <taxon>Monilinia</taxon>
    </lineage>
</organism>
<proteinExistence type="predicted"/>
<comment type="caution">
    <text evidence="2">The sequence shown here is derived from an EMBL/GenBank/DDBJ whole genome shotgun (WGS) entry which is preliminary data.</text>
</comment>
<sequence>MTFSSLRSRIFSRQQAGVENATPASSNHESNGVASSVTGTDEISKSIEETGIPTEKISPETNVKDSTPVVETSPLDIEKATPGEQFGNDEPPA</sequence>
<dbReference type="EMBL" id="QKRW01000097">
    <property type="protein sequence ID" value="RAL58148.1"/>
    <property type="molecule type" value="Genomic_DNA"/>
</dbReference>
<keyword evidence="3" id="KW-1185">Reference proteome</keyword>
<evidence type="ECO:0000313" key="2">
    <source>
        <dbReference type="EMBL" id="RAL58148.1"/>
    </source>
</evidence>